<reference evidence="2 3" key="1">
    <citation type="journal article" date="2019" name="Genome Biol. Evol.">
        <title>Insights into the evolution of the New World diploid cottons (Gossypium, subgenus Houzingenia) based on genome sequencing.</title>
        <authorList>
            <person name="Grover C.E."/>
            <person name="Arick M.A. 2nd"/>
            <person name="Thrash A."/>
            <person name="Conover J.L."/>
            <person name="Sanders W.S."/>
            <person name="Peterson D.G."/>
            <person name="Frelichowski J.E."/>
            <person name="Scheffler J.A."/>
            <person name="Scheffler B.E."/>
            <person name="Wendel J.F."/>
        </authorList>
    </citation>
    <scope>NUCLEOTIDE SEQUENCE [LARGE SCALE GENOMIC DNA]</scope>
    <source>
        <strain evidence="2">57</strain>
        <tissue evidence="2">Leaf</tissue>
    </source>
</reference>
<proteinExistence type="predicted"/>
<evidence type="ECO:0000313" key="3">
    <source>
        <dbReference type="Proteomes" id="UP000593573"/>
    </source>
</evidence>
<evidence type="ECO:0000256" key="1">
    <source>
        <dbReference type="SAM" id="MobiDB-lite"/>
    </source>
</evidence>
<dbReference type="AlphaFoldDB" id="A0A7J8W1H0"/>
<evidence type="ECO:0000313" key="2">
    <source>
        <dbReference type="EMBL" id="MBA0668534.1"/>
    </source>
</evidence>
<comment type="caution">
    <text evidence="2">The sequence shown here is derived from an EMBL/GenBank/DDBJ whole genome shotgun (WGS) entry which is preliminary data.</text>
</comment>
<sequence>MARKCLKNLMISTIKKKNESEKAKPDEKKTSRVNSMVLFPRNRDGGEGLMFVDINIAGQKRSALVDTRASDLFIWEKAAKKLGLSIRKSNKKINTVNFEEAPTVGVVQNVELQIGELKSNEEFEVVGALSKFLSNEAEGLWAVRSQDVRIKGIPMRTSQNWGKLEQRLLANEMYQLVQRFKLRGDKSRGKGFEGRDNRIARQVGKKPR</sequence>
<name>A0A7J8W1H0_9ROSI</name>
<dbReference type="EMBL" id="JABFAB010000013">
    <property type="protein sequence ID" value="MBA0668534.1"/>
    <property type="molecule type" value="Genomic_DNA"/>
</dbReference>
<accession>A0A7J8W1H0</accession>
<dbReference type="OrthoDB" id="1938670at2759"/>
<dbReference type="Gene3D" id="2.40.70.10">
    <property type="entry name" value="Acid Proteases"/>
    <property type="match status" value="1"/>
</dbReference>
<dbReference type="SUPFAM" id="SSF50630">
    <property type="entry name" value="Acid proteases"/>
    <property type="match status" value="1"/>
</dbReference>
<dbReference type="Proteomes" id="UP000593573">
    <property type="component" value="Unassembled WGS sequence"/>
</dbReference>
<keyword evidence="3" id="KW-1185">Reference proteome</keyword>
<feature type="compositionally biased region" description="Basic and acidic residues" evidence="1">
    <location>
        <begin position="187"/>
        <end position="199"/>
    </location>
</feature>
<organism evidence="2 3">
    <name type="scientific">Gossypium klotzschianum</name>
    <dbReference type="NCBI Taxonomy" id="34286"/>
    <lineage>
        <taxon>Eukaryota</taxon>
        <taxon>Viridiplantae</taxon>
        <taxon>Streptophyta</taxon>
        <taxon>Embryophyta</taxon>
        <taxon>Tracheophyta</taxon>
        <taxon>Spermatophyta</taxon>
        <taxon>Magnoliopsida</taxon>
        <taxon>eudicotyledons</taxon>
        <taxon>Gunneridae</taxon>
        <taxon>Pentapetalae</taxon>
        <taxon>rosids</taxon>
        <taxon>malvids</taxon>
        <taxon>Malvales</taxon>
        <taxon>Malvaceae</taxon>
        <taxon>Malvoideae</taxon>
        <taxon>Gossypium</taxon>
    </lineage>
</organism>
<dbReference type="Pfam" id="PF13650">
    <property type="entry name" value="Asp_protease_2"/>
    <property type="match status" value="1"/>
</dbReference>
<feature type="region of interest" description="Disordered" evidence="1">
    <location>
        <begin position="187"/>
        <end position="208"/>
    </location>
</feature>
<dbReference type="InterPro" id="IPR021109">
    <property type="entry name" value="Peptidase_aspartic_dom_sf"/>
</dbReference>
<protein>
    <submittedName>
        <fullName evidence="2">Uncharacterized protein</fullName>
    </submittedName>
</protein>
<dbReference type="CDD" id="cd00303">
    <property type="entry name" value="retropepsin_like"/>
    <property type="match status" value="1"/>
</dbReference>
<gene>
    <name evidence="2" type="ORF">Goklo_001433</name>
</gene>